<reference evidence="2 3" key="1">
    <citation type="submission" date="2022-05" db="EMBL/GenBank/DDBJ databases">
        <authorList>
            <consortium name="Genoscope - CEA"/>
            <person name="William W."/>
        </authorList>
    </citation>
    <scope>NUCLEOTIDE SEQUENCE [LARGE SCALE GENOMIC DNA]</scope>
</reference>
<feature type="region of interest" description="Disordered" evidence="1">
    <location>
        <begin position="1"/>
        <end position="26"/>
    </location>
</feature>
<evidence type="ECO:0000313" key="2">
    <source>
        <dbReference type="EMBL" id="CAH3025904.1"/>
    </source>
</evidence>
<evidence type="ECO:0000313" key="3">
    <source>
        <dbReference type="Proteomes" id="UP001159427"/>
    </source>
</evidence>
<organism evidence="2 3">
    <name type="scientific">Porites evermanni</name>
    <dbReference type="NCBI Taxonomy" id="104178"/>
    <lineage>
        <taxon>Eukaryota</taxon>
        <taxon>Metazoa</taxon>
        <taxon>Cnidaria</taxon>
        <taxon>Anthozoa</taxon>
        <taxon>Hexacorallia</taxon>
        <taxon>Scleractinia</taxon>
        <taxon>Fungiina</taxon>
        <taxon>Poritidae</taxon>
        <taxon>Porites</taxon>
    </lineage>
</organism>
<gene>
    <name evidence="2" type="ORF">PEVE_00027486</name>
</gene>
<dbReference type="Proteomes" id="UP001159427">
    <property type="component" value="Unassembled WGS sequence"/>
</dbReference>
<proteinExistence type="predicted"/>
<keyword evidence="3" id="KW-1185">Reference proteome</keyword>
<name>A0ABN8M8I6_9CNID</name>
<comment type="caution">
    <text evidence="2">The sequence shown here is derived from an EMBL/GenBank/DDBJ whole genome shotgun (WGS) entry which is preliminary data.</text>
</comment>
<evidence type="ECO:0000256" key="1">
    <source>
        <dbReference type="SAM" id="MobiDB-lite"/>
    </source>
</evidence>
<dbReference type="EMBL" id="CALNXI010000378">
    <property type="protein sequence ID" value="CAH3025904.1"/>
    <property type="molecule type" value="Genomic_DNA"/>
</dbReference>
<protein>
    <submittedName>
        <fullName evidence="2">Uncharacterized protein</fullName>
    </submittedName>
</protein>
<accession>A0ABN8M8I6</accession>
<sequence length="55" mass="5533">MSTSSSGGKGGARVAQLGSAQPSGRELRQTAEIVNDMTCATVLASLSKHALASSR</sequence>